<organism evidence="1 2">
    <name type="scientific">Candidatus Fimisoma avicola</name>
    <dbReference type="NCBI Taxonomy" id="2840826"/>
    <lineage>
        <taxon>Bacteria</taxon>
        <taxon>Bacillati</taxon>
        <taxon>Bacillota</taxon>
        <taxon>Clostridia</taxon>
        <taxon>Eubacteriales</taxon>
        <taxon>Candidatus Fimisoma</taxon>
    </lineage>
</organism>
<dbReference type="AlphaFoldDB" id="A0A9D1L9E2"/>
<gene>
    <name evidence="1" type="ORF">IAD16_06985</name>
</gene>
<evidence type="ECO:0000313" key="1">
    <source>
        <dbReference type="EMBL" id="HIU28103.1"/>
    </source>
</evidence>
<reference evidence="1" key="1">
    <citation type="submission" date="2020-10" db="EMBL/GenBank/DDBJ databases">
        <authorList>
            <person name="Gilroy R."/>
        </authorList>
    </citation>
    <scope>NUCLEOTIDE SEQUENCE</scope>
    <source>
        <strain evidence="1">11300</strain>
    </source>
</reference>
<dbReference type="Proteomes" id="UP000824091">
    <property type="component" value="Unassembled WGS sequence"/>
</dbReference>
<protein>
    <submittedName>
        <fullName evidence="1">Uncharacterized protein</fullName>
    </submittedName>
</protein>
<reference evidence="1" key="2">
    <citation type="journal article" date="2021" name="PeerJ">
        <title>Extensive microbial diversity within the chicken gut microbiome revealed by metagenomics and culture.</title>
        <authorList>
            <person name="Gilroy R."/>
            <person name="Ravi A."/>
            <person name="Getino M."/>
            <person name="Pursley I."/>
            <person name="Horton D.L."/>
            <person name="Alikhan N.F."/>
            <person name="Baker D."/>
            <person name="Gharbi K."/>
            <person name="Hall N."/>
            <person name="Watson M."/>
            <person name="Adriaenssens E.M."/>
            <person name="Foster-Nyarko E."/>
            <person name="Jarju S."/>
            <person name="Secka A."/>
            <person name="Antonio M."/>
            <person name="Oren A."/>
            <person name="Chaudhuri R.R."/>
            <person name="La Ragione R."/>
            <person name="Hildebrand F."/>
            <person name="Pallen M.J."/>
        </authorList>
    </citation>
    <scope>NUCLEOTIDE SEQUENCE</scope>
    <source>
        <strain evidence="1">11300</strain>
    </source>
</reference>
<dbReference type="EMBL" id="DVMO01000103">
    <property type="protein sequence ID" value="HIU28103.1"/>
    <property type="molecule type" value="Genomic_DNA"/>
</dbReference>
<accession>A0A9D1L9E2</accession>
<name>A0A9D1L9E2_9FIRM</name>
<proteinExistence type="predicted"/>
<comment type="caution">
    <text evidence="1">The sequence shown here is derived from an EMBL/GenBank/DDBJ whole genome shotgun (WGS) entry which is preliminary data.</text>
</comment>
<sequence>MDYREITKRDMEYQKKLLEEYQSRLGALPPGRLKRKLRGNEAEYYHVCGREIYISRSNRKLIEGLKLKRYLQAAIERMEQNIRQQQKLMEKYMPYSYGDIEESIPDTYKLENIIYGQDSFASMDRSNSMAAPADGRRFRSEYCIHTTSKGHKVRSKSEMLICDLLDSAGLDYEYEKPLKLKMRSGELIYVHPDFTFSNSYGDEIYWEHLGMLGDPEYRANAVKKIETYIENGIIPSDRLFITGESLDGKLDSGAIMRTIELLQKMLL</sequence>
<evidence type="ECO:0000313" key="2">
    <source>
        <dbReference type="Proteomes" id="UP000824091"/>
    </source>
</evidence>